<dbReference type="EMBL" id="LAZP02000370">
    <property type="protein sequence ID" value="PFH57747.1"/>
    <property type="molecule type" value="Genomic_DNA"/>
</dbReference>
<proteinExistence type="predicted"/>
<reference evidence="2 3" key="2">
    <citation type="journal article" date="2017" name="Sci. Rep.">
        <title>Ant-infecting Ophiocordyceps genomes reveal a high diversity of potential behavioral manipulation genes and a possible major role for enterotoxins.</title>
        <authorList>
            <person name="de Bekker C."/>
            <person name="Ohm R.A."/>
            <person name="Evans H.C."/>
            <person name="Brachmann A."/>
            <person name="Hughes D.P."/>
        </authorList>
    </citation>
    <scope>NUCLEOTIDE SEQUENCE [LARGE SCALE GENOMIC DNA]</scope>
    <source>
        <strain evidence="2 3">SC16a</strain>
    </source>
</reference>
<evidence type="ECO:0000313" key="3">
    <source>
        <dbReference type="Proteomes" id="UP000037136"/>
    </source>
</evidence>
<reference evidence="2 3" key="1">
    <citation type="journal article" date="2015" name="BMC Genomics">
        <title>Gene expression during zombie ant biting behavior reflects the complexity underlying fungal parasitic behavioral manipulation.</title>
        <authorList>
            <person name="de Bekker C."/>
            <person name="Ohm R.A."/>
            <person name="Loreto R.G."/>
            <person name="Sebastian A."/>
            <person name="Albert I."/>
            <person name="Merrow M."/>
            <person name="Brachmann A."/>
            <person name="Hughes D.P."/>
        </authorList>
    </citation>
    <scope>NUCLEOTIDE SEQUENCE [LARGE SCALE GENOMIC DNA]</scope>
    <source>
        <strain evidence="2 3">SC16a</strain>
    </source>
</reference>
<feature type="region of interest" description="Disordered" evidence="1">
    <location>
        <begin position="45"/>
        <end position="67"/>
    </location>
</feature>
<name>A0A2A9P9Z5_OPHUN</name>
<accession>A0A2A9P9Z5</accession>
<protein>
    <submittedName>
        <fullName evidence="2">Uncharacterized protein</fullName>
    </submittedName>
</protein>
<sequence>MSSAVPLAGFLVLSAARYIHYASLELGHGLGWGMGGEIPSHTEGVFGNSWVEGEGGSNPAMGGKGCR</sequence>
<comment type="caution">
    <text evidence="2">The sequence shown here is derived from an EMBL/GenBank/DDBJ whole genome shotgun (WGS) entry which is preliminary data.</text>
</comment>
<evidence type="ECO:0000256" key="1">
    <source>
        <dbReference type="SAM" id="MobiDB-lite"/>
    </source>
</evidence>
<gene>
    <name evidence="2" type="ORF">XA68_14633</name>
</gene>
<dbReference type="Proteomes" id="UP000037136">
    <property type="component" value="Unassembled WGS sequence"/>
</dbReference>
<keyword evidence="3" id="KW-1185">Reference proteome</keyword>
<organism evidence="2 3">
    <name type="scientific">Ophiocordyceps unilateralis</name>
    <name type="common">Zombie-ant fungus</name>
    <name type="synonym">Torrubia unilateralis</name>
    <dbReference type="NCBI Taxonomy" id="268505"/>
    <lineage>
        <taxon>Eukaryota</taxon>
        <taxon>Fungi</taxon>
        <taxon>Dikarya</taxon>
        <taxon>Ascomycota</taxon>
        <taxon>Pezizomycotina</taxon>
        <taxon>Sordariomycetes</taxon>
        <taxon>Hypocreomycetidae</taxon>
        <taxon>Hypocreales</taxon>
        <taxon>Ophiocordycipitaceae</taxon>
        <taxon>Ophiocordyceps</taxon>
    </lineage>
</organism>
<dbReference type="AlphaFoldDB" id="A0A2A9P9Z5"/>
<evidence type="ECO:0000313" key="2">
    <source>
        <dbReference type="EMBL" id="PFH57747.1"/>
    </source>
</evidence>